<feature type="non-terminal residue" evidence="1">
    <location>
        <position position="108"/>
    </location>
</feature>
<evidence type="ECO:0000313" key="1">
    <source>
        <dbReference type="EMBL" id="CAH2074057.1"/>
    </source>
</evidence>
<dbReference type="Proteomes" id="UP000837857">
    <property type="component" value="Chromosome 7"/>
</dbReference>
<accession>A0ABN8J1Z2</accession>
<evidence type="ECO:0000313" key="2">
    <source>
        <dbReference type="Proteomes" id="UP000837857"/>
    </source>
</evidence>
<reference evidence="1" key="1">
    <citation type="submission" date="2022-03" db="EMBL/GenBank/DDBJ databases">
        <authorList>
            <person name="Martin H S."/>
        </authorList>
    </citation>
    <scope>NUCLEOTIDE SEQUENCE</scope>
</reference>
<sequence length="108" mass="11500">MPISGSTLCTVRRYGDGDDDAANNACDIGGKKGGYAPCIISGSPCCLRNHVPRMSGPHQPNETQWLRGDAHTSRSVALQTSHTQAQTCHLHAGLCKTWSLCTQCSLST</sequence>
<name>A0ABN8J1Z2_9NEOP</name>
<keyword evidence="2" id="KW-1185">Reference proteome</keyword>
<organism evidence="1 2">
    <name type="scientific">Iphiclides podalirius</name>
    <name type="common">scarce swallowtail</name>
    <dbReference type="NCBI Taxonomy" id="110791"/>
    <lineage>
        <taxon>Eukaryota</taxon>
        <taxon>Metazoa</taxon>
        <taxon>Ecdysozoa</taxon>
        <taxon>Arthropoda</taxon>
        <taxon>Hexapoda</taxon>
        <taxon>Insecta</taxon>
        <taxon>Pterygota</taxon>
        <taxon>Neoptera</taxon>
        <taxon>Endopterygota</taxon>
        <taxon>Lepidoptera</taxon>
        <taxon>Glossata</taxon>
        <taxon>Ditrysia</taxon>
        <taxon>Papilionoidea</taxon>
        <taxon>Papilionidae</taxon>
        <taxon>Papilioninae</taxon>
        <taxon>Iphiclides</taxon>
    </lineage>
</organism>
<gene>
    <name evidence="1" type="ORF">IPOD504_LOCUS15907</name>
</gene>
<protein>
    <submittedName>
        <fullName evidence="1">Uncharacterized protein</fullName>
    </submittedName>
</protein>
<dbReference type="EMBL" id="OW152819">
    <property type="protein sequence ID" value="CAH2074057.1"/>
    <property type="molecule type" value="Genomic_DNA"/>
</dbReference>
<proteinExistence type="predicted"/>